<evidence type="ECO:0000259" key="1">
    <source>
        <dbReference type="Pfam" id="PF01872"/>
    </source>
</evidence>
<name>A0A4Q7N418_9BACT</name>
<dbReference type="EMBL" id="SGXA01000001">
    <property type="protein sequence ID" value="RZS75743.1"/>
    <property type="molecule type" value="Genomic_DNA"/>
</dbReference>
<comment type="caution">
    <text evidence="2">The sequence shown here is derived from an EMBL/GenBank/DDBJ whole genome shotgun (WGS) entry which is preliminary data.</text>
</comment>
<dbReference type="SUPFAM" id="SSF53597">
    <property type="entry name" value="Dihydrofolate reductase-like"/>
    <property type="match status" value="1"/>
</dbReference>
<dbReference type="InterPro" id="IPR050765">
    <property type="entry name" value="Riboflavin_Biosynth_HTPR"/>
</dbReference>
<dbReference type="OrthoDB" id="195113at2"/>
<reference evidence="2 3" key="1">
    <citation type="submission" date="2019-02" db="EMBL/GenBank/DDBJ databases">
        <title>Genomic Encyclopedia of Type Strains, Phase IV (KMG-IV): sequencing the most valuable type-strain genomes for metagenomic binning, comparative biology and taxonomic classification.</title>
        <authorList>
            <person name="Goeker M."/>
        </authorList>
    </citation>
    <scope>NUCLEOTIDE SEQUENCE [LARGE SCALE GENOMIC DNA]</scope>
    <source>
        <strain evidence="2 3">DSM 18116</strain>
    </source>
</reference>
<organism evidence="2 3">
    <name type="scientific">Pseudobacter ginsenosidimutans</name>
    <dbReference type="NCBI Taxonomy" id="661488"/>
    <lineage>
        <taxon>Bacteria</taxon>
        <taxon>Pseudomonadati</taxon>
        <taxon>Bacteroidota</taxon>
        <taxon>Chitinophagia</taxon>
        <taxon>Chitinophagales</taxon>
        <taxon>Chitinophagaceae</taxon>
        <taxon>Pseudobacter</taxon>
    </lineage>
</organism>
<evidence type="ECO:0000313" key="2">
    <source>
        <dbReference type="EMBL" id="RZS75743.1"/>
    </source>
</evidence>
<gene>
    <name evidence="2" type="ORF">EV199_1616</name>
</gene>
<dbReference type="RefSeq" id="WP_130540086.1">
    <property type="nucleotide sequence ID" value="NZ_CP042431.1"/>
</dbReference>
<protein>
    <submittedName>
        <fullName evidence="2">Dihydrofolate reductase</fullName>
    </submittedName>
</protein>
<evidence type="ECO:0000313" key="3">
    <source>
        <dbReference type="Proteomes" id="UP000293874"/>
    </source>
</evidence>
<feature type="domain" description="Bacterial bifunctional deaminase-reductase C-terminal" evidence="1">
    <location>
        <begin position="3"/>
        <end position="164"/>
    </location>
</feature>
<dbReference type="AlphaFoldDB" id="A0A4Q7N418"/>
<proteinExistence type="predicted"/>
<dbReference type="PANTHER" id="PTHR38011:SF11">
    <property type="entry name" value="2,5-DIAMINO-6-RIBOSYLAMINO-4(3H)-PYRIMIDINONE 5'-PHOSPHATE REDUCTASE"/>
    <property type="match status" value="1"/>
</dbReference>
<keyword evidence="3" id="KW-1185">Reference proteome</keyword>
<dbReference type="InterPro" id="IPR002734">
    <property type="entry name" value="RibDG_C"/>
</dbReference>
<dbReference type="Pfam" id="PF01872">
    <property type="entry name" value="RibD_C"/>
    <property type="match status" value="1"/>
</dbReference>
<dbReference type="PANTHER" id="PTHR38011">
    <property type="entry name" value="DIHYDROFOLATE REDUCTASE FAMILY PROTEIN (AFU_ORTHOLOGUE AFUA_8G06820)"/>
    <property type="match status" value="1"/>
</dbReference>
<dbReference type="InterPro" id="IPR024072">
    <property type="entry name" value="DHFR-like_dom_sf"/>
</dbReference>
<accession>A0A4Q7N418</accession>
<sequence length="184" mass="20414">MRSIIVCNWLSLDGFIAGPKGETDWFSWSDEIAVFYKQIHSTVDTILFGRKTYEIMAAYWPTAQSAAEDPSIIAHMNESKKIVYSETLATTNWNNTEVEKEIDPAAVKELKEQPGKDIIVYGSGSVVGRLISLNLVDHFYIMISPILLGNGKQLAAGLDHFVKLNKPEVFPFAAGGVLLKYSIS</sequence>
<dbReference type="Gene3D" id="3.40.430.10">
    <property type="entry name" value="Dihydrofolate Reductase, subunit A"/>
    <property type="match status" value="1"/>
</dbReference>
<dbReference type="GO" id="GO:0009231">
    <property type="term" value="P:riboflavin biosynthetic process"/>
    <property type="evidence" value="ECO:0007669"/>
    <property type="project" value="InterPro"/>
</dbReference>
<dbReference type="Proteomes" id="UP000293874">
    <property type="component" value="Unassembled WGS sequence"/>
</dbReference>
<dbReference type="GO" id="GO:0008703">
    <property type="term" value="F:5-amino-6-(5-phosphoribosylamino)uracil reductase activity"/>
    <property type="evidence" value="ECO:0007669"/>
    <property type="project" value="InterPro"/>
</dbReference>